<comment type="caution">
    <text evidence="9">The sequence shown here is derived from an EMBL/GenBank/DDBJ whole genome shotgun (WGS) entry which is preliminary data.</text>
</comment>
<proteinExistence type="inferred from homology"/>
<organism evidence="9 10">
    <name type="scientific">Candidatus Neomicrothrix parvicella RN1</name>
    <dbReference type="NCBI Taxonomy" id="1229780"/>
    <lineage>
        <taxon>Bacteria</taxon>
        <taxon>Bacillati</taxon>
        <taxon>Actinomycetota</taxon>
        <taxon>Acidimicrobiia</taxon>
        <taxon>Acidimicrobiales</taxon>
        <taxon>Microthrixaceae</taxon>
        <taxon>Candidatus Neomicrothrix</taxon>
    </lineage>
</organism>
<feature type="transmembrane region" description="Helical" evidence="7">
    <location>
        <begin position="26"/>
        <end position="46"/>
    </location>
</feature>
<sequence>MLWGTIGPVANGLADRGLSPVTMATWRALVAGVGFSMIWLVQALRARLRGSGGTTGASASPLRRPMVWVRLVTLGLIGVSVFYTALPAAIERGGITLAWVLLYTAPVWVLIGSVMLGWMRPTPRSVTLVLVASGGVALTAAAGGEGVTVSAASVAWGLTAGLSYASYYLVGRTLVELLGPIRTYAIAMLIGGLVLVPFADLAWPSWDVAGLLALLSLASTLLAYLLLGAGLTRISSTRASVIATAEPVVATVMAVAVAGERPGAPAIVGGALVVGSALAAGLGSLDPSAPTPGPGAASAL</sequence>
<evidence type="ECO:0000256" key="4">
    <source>
        <dbReference type="ARBA" id="ARBA00022692"/>
    </source>
</evidence>
<accession>R4Z3Q0</accession>
<dbReference type="GO" id="GO:0005886">
    <property type="term" value="C:plasma membrane"/>
    <property type="evidence" value="ECO:0007669"/>
    <property type="project" value="UniProtKB-SubCell"/>
</dbReference>
<evidence type="ECO:0000256" key="6">
    <source>
        <dbReference type="ARBA" id="ARBA00023136"/>
    </source>
</evidence>
<dbReference type="PANTHER" id="PTHR42920">
    <property type="entry name" value="OS03G0707200 PROTEIN-RELATED"/>
    <property type="match status" value="1"/>
</dbReference>
<dbReference type="InterPro" id="IPR000620">
    <property type="entry name" value="EamA_dom"/>
</dbReference>
<evidence type="ECO:0000259" key="8">
    <source>
        <dbReference type="Pfam" id="PF00892"/>
    </source>
</evidence>
<evidence type="ECO:0000256" key="3">
    <source>
        <dbReference type="ARBA" id="ARBA00022475"/>
    </source>
</evidence>
<evidence type="ECO:0000313" key="9">
    <source>
        <dbReference type="EMBL" id="CCM63926.1"/>
    </source>
</evidence>
<evidence type="ECO:0000313" key="10">
    <source>
        <dbReference type="Proteomes" id="UP000018291"/>
    </source>
</evidence>
<evidence type="ECO:0000256" key="5">
    <source>
        <dbReference type="ARBA" id="ARBA00022989"/>
    </source>
</evidence>
<dbReference type="HOGENOM" id="CLU_033863_9_1_11"/>
<keyword evidence="6 7" id="KW-0472">Membrane</keyword>
<feature type="transmembrane region" description="Helical" evidence="7">
    <location>
        <begin position="209"/>
        <end position="227"/>
    </location>
</feature>
<name>R4Z3Q0_9ACTN</name>
<dbReference type="Pfam" id="PF00892">
    <property type="entry name" value="EamA"/>
    <property type="match status" value="2"/>
</dbReference>
<comment type="subcellular location">
    <subcellularLocation>
        <location evidence="1">Cell membrane</location>
        <topology evidence="1">Multi-pass membrane protein</topology>
    </subcellularLocation>
</comment>
<feature type="domain" description="EamA" evidence="8">
    <location>
        <begin position="154"/>
        <end position="278"/>
    </location>
</feature>
<reference evidence="9 10" key="1">
    <citation type="journal article" date="2013" name="ISME J.">
        <title>Metabolic model for the filamentous 'Candidatus Microthrix parvicella' based on genomic and metagenomic analyses.</title>
        <authorList>
            <person name="Jon McIlroy S."/>
            <person name="Kristiansen R."/>
            <person name="Albertsen M."/>
            <person name="Michael Karst S."/>
            <person name="Rossetti S."/>
            <person name="Lund Nielsen J."/>
            <person name="Tandoi V."/>
            <person name="James Seviour R."/>
            <person name="Nielsen P.H."/>
        </authorList>
    </citation>
    <scope>NUCLEOTIDE SEQUENCE [LARGE SCALE GENOMIC DNA]</scope>
    <source>
        <strain evidence="9 10">RN1</strain>
    </source>
</reference>
<keyword evidence="3" id="KW-1003">Cell membrane</keyword>
<evidence type="ECO:0000256" key="7">
    <source>
        <dbReference type="SAM" id="Phobius"/>
    </source>
</evidence>
<dbReference type="InterPro" id="IPR037185">
    <property type="entry name" value="EmrE-like"/>
</dbReference>
<dbReference type="AlphaFoldDB" id="R4Z3Q0"/>
<feature type="transmembrane region" description="Helical" evidence="7">
    <location>
        <begin position="264"/>
        <end position="285"/>
    </location>
</feature>
<gene>
    <name evidence="9" type="ORF">BN381_310022</name>
</gene>
<comment type="similarity">
    <text evidence="2">Belongs to the EamA transporter family.</text>
</comment>
<dbReference type="EMBL" id="CANL01000025">
    <property type="protein sequence ID" value="CCM63926.1"/>
    <property type="molecule type" value="Genomic_DNA"/>
</dbReference>
<dbReference type="STRING" id="1229780.BN381_310022"/>
<feature type="transmembrane region" description="Helical" evidence="7">
    <location>
        <begin position="67"/>
        <end position="90"/>
    </location>
</feature>
<keyword evidence="10" id="KW-1185">Reference proteome</keyword>
<feature type="domain" description="EamA" evidence="8">
    <location>
        <begin position="2"/>
        <end position="139"/>
    </location>
</feature>
<keyword evidence="4 7" id="KW-0812">Transmembrane</keyword>
<dbReference type="Proteomes" id="UP000018291">
    <property type="component" value="Unassembled WGS sequence"/>
</dbReference>
<dbReference type="eggNOG" id="COG0697">
    <property type="taxonomic scope" value="Bacteria"/>
</dbReference>
<dbReference type="SUPFAM" id="SSF103481">
    <property type="entry name" value="Multidrug resistance efflux transporter EmrE"/>
    <property type="match status" value="1"/>
</dbReference>
<feature type="transmembrane region" description="Helical" evidence="7">
    <location>
        <begin position="125"/>
        <end position="143"/>
    </location>
</feature>
<feature type="transmembrane region" description="Helical" evidence="7">
    <location>
        <begin position="96"/>
        <end position="118"/>
    </location>
</feature>
<dbReference type="PANTHER" id="PTHR42920:SF5">
    <property type="entry name" value="EAMA DOMAIN-CONTAINING PROTEIN"/>
    <property type="match status" value="1"/>
</dbReference>
<evidence type="ECO:0000256" key="1">
    <source>
        <dbReference type="ARBA" id="ARBA00004651"/>
    </source>
</evidence>
<evidence type="ECO:0000256" key="2">
    <source>
        <dbReference type="ARBA" id="ARBA00007362"/>
    </source>
</evidence>
<keyword evidence="5 7" id="KW-1133">Transmembrane helix</keyword>
<feature type="transmembrane region" description="Helical" evidence="7">
    <location>
        <begin position="182"/>
        <end position="203"/>
    </location>
</feature>
<protein>
    <recommendedName>
        <fullName evidence="8">EamA domain-containing protein</fullName>
    </recommendedName>
</protein>
<feature type="transmembrane region" description="Helical" evidence="7">
    <location>
        <begin position="149"/>
        <end position="170"/>
    </location>
</feature>
<dbReference type="InterPro" id="IPR051258">
    <property type="entry name" value="Diverse_Substrate_Transporter"/>
</dbReference>